<feature type="compositionally biased region" description="Acidic residues" evidence="1">
    <location>
        <begin position="1"/>
        <end position="55"/>
    </location>
</feature>
<evidence type="ECO:0000256" key="1">
    <source>
        <dbReference type="SAM" id="MobiDB-lite"/>
    </source>
</evidence>
<feature type="region of interest" description="Disordered" evidence="1">
    <location>
        <begin position="1"/>
        <end position="59"/>
    </location>
</feature>
<proteinExistence type="predicted"/>
<reference evidence="2" key="1">
    <citation type="submission" date="2015-12" db="EMBL/GenBank/DDBJ databases">
        <title>De novo transcriptome assembly of four potential Pierce s Disease insect vectors from Arizona vineyards.</title>
        <authorList>
            <person name="Tassone E.E."/>
        </authorList>
    </citation>
    <scope>NUCLEOTIDE SEQUENCE</scope>
</reference>
<feature type="region of interest" description="Disordered" evidence="1">
    <location>
        <begin position="74"/>
        <end position="104"/>
    </location>
</feature>
<accession>A0A1B6EET6</accession>
<feature type="non-terminal residue" evidence="2">
    <location>
        <position position="104"/>
    </location>
</feature>
<feature type="compositionally biased region" description="Basic and acidic residues" evidence="1">
    <location>
        <begin position="75"/>
        <end position="88"/>
    </location>
</feature>
<gene>
    <name evidence="2" type="ORF">g.45302</name>
</gene>
<organism evidence="2">
    <name type="scientific">Clastoptera arizonana</name>
    <name type="common">Arizona spittle bug</name>
    <dbReference type="NCBI Taxonomy" id="38151"/>
    <lineage>
        <taxon>Eukaryota</taxon>
        <taxon>Metazoa</taxon>
        <taxon>Ecdysozoa</taxon>
        <taxon>Arthropoda</taxon>
        <taxon>Hexapoda</taxon>
        <taxon>Insecta</taxon>
        <taxon>Pterygota</taxon>
        <taxon>Neoptera</taxon>
        <taxon>Paraneoptera</taxon>
        <taxon>Hemiptera</taxon>
        <taxon>Auchenorrhyncha</taxon>
        <taxon>Cercopoidea</taxon>
        <taxon>Clastopteridae</taxon>
        <taxon>Clastoptera</taxon>
    </lineage>
</organism>
<dbReference type="AlphaFoldDB" id="A0A1B6EET6"/>
<name>A0A1B6EET6_9HEMI</name>
<evidence type="ECO:0000313" key="2">
    <source>
        <dbReference type="EMBL" id="JAS36447.1"/>
    </source>
</evidence>
<feature type="non-terminal residue" evidence="2">
    <location>
        <position position="1"/>
    </location>
</feature>
<sequence length="104" mass="11533">VPVDEEDEDDDDDYGLDDDDDDDDDDDFGLGDDDDDDEEVAANDAENNVDSDESDYTGFSALSDEFLGDFFSSETENKKKQDVKRKDPPQVVKPTVSAPLNTVQ</sequence>
<protein>
    <submittedName>
        <fullName evidence="2">Uncharacterized protein</fullName>
    </submittedName>
</protein>
<dbReference type="EMBL" id="GEDC01000851">
    <property type="protein sequence ID" value="JAS36447.1"/>
    <property type="molecule type" value="Transcribed_RNA"/>
</dbReference>